<proteinExistence type="predicted"/>
<sequence length="866" mass="92849">MAPRPRPVRRVLVSLLTAGGLVTGGLLAVAPSGEPSADLITTFDAETRARTRALAGSPPITDPGAAAIAGIAGTASLDGHGHVHNDPTTKNAVSRSGEAAAHPDRTTPQQRAASRARVAEQRTQREPRLTRVPLRERRRAVPESRYAMAGGCYTLGGRPITFQATGLGSYLLYAADGTFLAAGGTDDATFAASPSEQADWTARTAGRGRFTFTLADGRSLRRAPATATGFGTRTGPAESLALRRADGCAAFPEVETNVSGRPFGGVTSFQEVRGYVDPHVHGQTHEFLGGRVICSPPFHKYGAAAALVDCPDHQLADGRGALLEDVLADKTPGTGHDPVGWPTFSYWPNPHSLTHQQVYYKWLERSWRAGLRIHTSLLTENHVLCAIYPLKKNSCDDRDAVRLQAKDMRAMQDYIDAQYGGPGRGWYRIVTNPFEARSVINQGKLAVVMGMETSVPLGCNVQLGRPTCTEEQMLAELAEMKALGVSQMELTNKFDNAFTGVAGDAGSTGTLTNAANFLSTGSFLRMRTCPSSNPPGVEDRLQSPNLGDLGTLPGGQDTTPDQDAIFGAIWELFGDVGVQPGPLYPAGPHCNQLGLSPLGEKLLSAMIDQRILFDPDHMSVAGRTAALDYLEQQQAAGRSVGVVSSHSWSTSDAYPRIYRLGGFVAPYAGDSTGFVDKWRQHLGWSDPRFYFGFGFGSDMNGFGAQGDPRGADAASPVTYPFRGLGGVTVGQQRSGERVFDVNTDGVAHYGLYADWVEDAEHVAGADGPALAADLSRGAEAYLQTWERAWGIAPDSCRNPRLRRSVRAFTKAATPGIRTRELMRRVGQPWQRIGRELTYCAKAPGEQRVLITVAMSGVGKVRSVRRG</sequence>
<dbReference type="InterPro" id="IPR032466">
    <property type="entry name" value="Metal_Hydrolase"/>
</dbReference>
<feature type="compositionally biased region" description="Basic and acidic residues" evidence="1">
    <location>
        <begin position="117"/>
        <end position="132"/>
    </location>
</feature>
<keyword evidence="3" id="KW-1185">Reference proteome</keyword>
<accession>A0ABR8MP41</accession>
<reference evidence="2 3" key="1">
    <citation type="submission" date="2020-09" db="EMBL/GenBank/DDBJ databases">
        <title>novel species in genus Nocardioides.</title>
        <authorList>
            <person name="Zhang G."/>
        </authorList>
    </citation>
    <scope>NUCLEOTIDE SEQUENCE [LARGE SCALE GENOMIC DNA]</scope>
    <source>
        <strain evidence="2 3">19197</strain>
    </source>
</reference>
<gene>
    <name evidence="2" type="ORF">IEZ25_18305</name>
</gene>
<protein>
    <submittedName>
        <fullName evidence="2">Peptidase</fullName>
    </submittedName>
</protein>
<evidence type="ECO:0000313" key="3">
    <source>
        <dbReference type="Proteomes" id="UP000649289"/>
    </source>
</evidence>
<organism evidence="2 3">
    <name type="scientific">Nocardioides hwasunensis</name>
    <dbReference type="NCBI Taxonomy" id="397258"/>
    <lineage>
        <taxon>Bacteria</taxon>
        <taxon>Bacillati</taxon>
        <taxon>Actinomycetota</taxon>
        <taxon>Actinomycetes</taxon>
        <taxon>Propionibacteriales</taxon>
        <taxon>Nocardioidaceae</taxon>
        <taxon>Nocardioides</taxon>
    </lineage>
</organism>
<name>A0ABR8MP41_9ACTN</name>
<feature type="region of interest" description="Disordered" evidence="1">
    <location>
        <begin position="78"/>
        <end position="132"/>
    </location>
</feature>
<dbReference type="Proteomes" id="UP000649289">
    <property type="component" value="Unassembled WGS sequence"/>
</dbReference>
<dbReference type="Gene3D" id="3.20.20.140">
    <property type="entry name" value="Metal-dependent hydrolases"/>
    <property type="match status" value="1"/>
</dbReference>
<evidence type="ECO:0000313" key="2">
    <source>
        <dbReference type="EMBL" id="MBD3916575.1"/>
    </source>
</evidence>
<dbReference type="SUPFAM" id="SSF51556">
    <property type="entry name" value="Metallo-dependent hydrolases"/>
    <property type="match status" value="1"/>
</dbReference>
<evidence type="ECO:0000256" key="1">
    <source>
        <dbReference type="SAM" id="MobiDB-lite"/>
    </source>
</evidence>
<comment type="caution">
    <text evidence="2">The sequence shown here is derived from an EMBL/GenBank/DDBJ whole genome shotgun (WGS) entry which is preliminary data.</text>
</comment>
<dbReference type="RefSeq" id="WP_191200910.1">
    <property type="nucleotide sequence ID" value="NZ_BAAAPA010000001.1"/>
</dbReference>
<dbReference type="EMBL" id="JACXYY010000008">
    <property type="protein sequence ID" value="MBD3916575.1"/>
    <property type="molecule type" value="Genomic_DNA"/>
</dbReference>